<comment type="caution">
    <text evidence="1">The sequence shown here is derived from an EMBL/GenBank/DDBJ whole genome shotgun (WGS) entry which is preliminary data.</text>
</comment>
<name>A0AAD7Q9W7_QUISA</name>
<dbReference type="Proteomes" id="UP001163823">
    <property type="component" value="Chromosome 3"/>
</dbReference>
<dbReference type="KEGG" id="qsa:O6P43_007145"/>
<gene>
    <name evidence="1" type="ORF">O6P43_007145</name>
</gene>
<dbReference type="AlphaFoldDB" id="A0AAD7Q9W7"/>
<reference evidence="1" key="1">
    <citation type="journal article" date="2023" name="Science">
        <title>Elucidation of the pathway for biosynthesis of saponin adjuvants from the soapbark tree.</title>
        <authorList>
            <person name="Reed J."/>
            <person name="Orme A."/>
            <person name="El-Demerdash A."/>
            <person name="Owen C."/>
            <person name="Martin L.B.B."/>
            <person name="Misra R.C."/>
            <person name="Kikuchi S."/>
            <person name="Rejzek M."/>
            <person name="Martin A.C."/>
            <person name="Harkess A."/>
            <person name="Leebens-Mack J."/>
            <person name="Louveau T."/>
            <person name="Stephenson M.J."/>
            <person name="Osbourn A."/>
        </authorList>
    </citation>
    <scope>NUCLEOTIDE SEQUENCE</scope>
    <source>
        <strain evidence="1">S10</strain>
    </source>
</reference>
<dbReference type="EMBL" id="JARAOO010000003">
    <property type="protein sequence ID" value="KAJ7977533.1"/>
    <property type="molecule type" value="Genomic_DNA"/>
</dbReference>
<sequence length="70" mass="8284">MPIEGLVLEGRDAQQVTIHLKLSSFRYFLKLWIKTTQKHLKLGATTGNYLSTQLETRRKMDKVIFQFTWK</sequence>
<evidence type="ECO:0000313" key="2">
    <source>
        <dbReference type="Proteomes" id="UP001163823"/>
    </source>
</evidence>
<keyword evidence="2" id="KW-1185">Reference proteome</keyword>
<accession>A0AAD7Q9W7</accession>
<protein>
    <submittedName>
        <fullName evidence="1">Uncharacterized protein</fullName>
    </submittedName>
</protein>
<proteinExistence type="predicted"/>
<organism evidence="1 2">
    <name type="scientific">Quillaja saponaria</name>
    <name type="common">Soap bark tree</name>
    <dbReference type="NCBI Taxonomy" id="32244"/>
    <lineage>
        <taxon>Eukaryota</taxon>
        <taxon>Viridiplantae</taxon>
        <taxon>Streptophyta</taxon>
        <taxon>Embryophyta</taxon>
        <taxon>Tracheophyta</taxon>
        <taxon>Spermatophyta</taxon>
        <taxon>Magnoliopsida</taxon>
        <taxon>eudicotyledons</taxon>
        <taxon>Gunneridae</taxon>
        <taxon>Pentapetalae</taxon>
        <taxon>rosids</taxon>
        <taxon>fabids</taxon>
        <taxon>Fabales</taxon>
        <taxon>Quillajaceae</taxon>
        <taxon>Quillaja</taxon>
    </lineage>
</organism>
<evidence type="ECO:0000313" key="1">
    <source>
        <dbReference type="EMBL" id="KAJ7977533.1"/>
    </source>
</evidence>